<evidence type="ECO:0000256" key="1">
    <source>
        <dbReference type="ARBA" id="ARBA00022999"/>
    </source>
</evidence>
<dbReference type="Gene3D" id="3.30.505.10">
    <property type="entry name" value="SH2 domain"/>
    <property type="match status" value="1"/>
</dbReference>
<organism evidence="4 5">
    <name type="scientific">Aplysia californica</name>
    <name type="common">California sea hare</name>
    <dbReference type="NCBI Taxonomy" id="6500"/>
    <lineage>
        <taxon>Eukaryota</taxon>
        <taxon>Metazoa</taxon>
        <taxon>Spiralia</taxon>
        <taxon>Lophotrochozoa</taxon>
        <taxon>Mollusca</taxon>
        <taxon>Gastropoda</taxon>
        <taxon>Heterobranchia</taxon>
        <taxon>Euthyneura</taxon>
        <taxon>Tectipleura</taxon>
        <taxon>Aplysiida</taxon>
        <taxon>Aplysioidea</taxon>
        <taxon>Aplysiidae</taxon>
        <taxon>Aplysia</taxon>
    </lineage>
</organism>
<accession>A0ABM0JG47</accession>
<dbReference type="PANTHER" id="PTHR10155:SF16">
    <property type="entry name" value="SUPPRESSOR OF CYTOKINE SIGNALING 2"/>
    <property type="match status" value="1"/>
</dbReference>
<name>A0ABM0JG47_APLCA</name>
<dbReference type="GeneID" id="101845832"/>
<dbReference type="PANTHER" id="PTHR10155">
    <property type="entry name" value="PHOSPHATIDYLINOSITOL 3-KINASE REGULATORY SUBUNIT"/>
    <property type="match status" value="1"/>
</dbReference>
<reference evidence="5" key="1">
    <citation type="submission" date="2025-08" db="UniProtKB">
        <authorList>
            <consortium name="RefSeq"/>
        </authorList>
    </citation>
    <scope>IDENTIFICATION</scope>
</reference>
<dbReference type="Pfam" id="PF00017">
    <property type="entry name" value="SH2"/>
    <property type="match status" value="1"/>
</dbReference>
<dbReference type="InterPro" id="IPR000980">
    <property type="entry name" value="SH2"/>
</dbReference>
<proteinExistence type="predicted"/>
<evidence type="ECO:0000256" key="2">
    <source>
        <dbReference type="PROSITE-ProRule" id="PRU00191"/>
    </source>
</evidence>
<evidence type="ECO:0000313" key="5">
    <source>
        <dbReference type="RefSeq" id="XP_005092912.1"/>
    </source>
</evidence>
<dbReference type="SMART" id="SM00252">
    <property type="entry name" value="SH2"/>
    <property type="match status" value="1"/>
</dbReference>
<dbReference type="CDD" id="cd09923">
    <property type="entry name" value="SH2_SOCS_family"/>
    <property type="match status" value="1"/>
</dbReference>
<dbReference type="SUPFAM" id="SSF55550">
    <property type="entry name" value="SH2 domain"/>
    <property type="match status" value="1"/>
</dbReference>
<feature type="domain" description="SH2" evidence="3">
    <location>
        <begin position="196"/>
        <end position="299"/>
    </location>
</feature>
<gene>
    <name evidence="5" type="primary">LOC101845832</name>
</gene>
<dbReference type="PROSITE" id="PS50001">
    <property type="entry name" value="SH2"/>
    <property type="match status" value="1"/>
</dbReference>
<dbReference type="Proteomes" id="UP000694888">
    <property type="component" value="Unplaced"/>
</dbReference>
<sequence length="357" mass="40490">MTVDLSASCDFCLWEFQLPAHTAVLGLSRREEEERLGELLRHLREVLDHVTEPSSNVRWRSPRPLKEGNSLFDVYKKSTFSAAPIGLGDSLEAIGKEKCQLQEDKSKNSIKETIEEDCPPSRREGSSLFTFKDGQRQYGFMALARQIAQNGENDVSECVGDSGFSSCGPCGPVVLDSEIEFHILERNNYELGLSGYYYDFMTQASAMRLLKRAPLGTFLIRNSSHPKFLYALSMKSDQGATSVRVSYSQGCFGFDGEDERAEPGRKFDSVVALVDYYASEQRLYGKSLTMQGKFDRKPVNIVFVHPLRMSVSRLAHLSRIKINQCLSTEHLYEMSIRQLPILSEKEISILREYPYRL</sequence>
<keyword evidence="4" id="KW-1185">Reference proteome</keyword>
<evidence type="ECO:0000313" key="4">
    <source>
        <dbReference type="Proteomes" id="UP000694888"/>
    </source>
</evidence>
<dbReference type="RefSeq" id="XP_005092912.1">
    <property type="nucleotide sequence ID" value="XM_005092855.2"/>
</dbReference>
<dbReference type="InterPro" id="IPR036860">
    <property type="entry name" value="SH2_dom_sf"/>
</dbReference>
<keyword evidence="1 2" id="KW-0727">SH2 domain</keyword>
<evidence type="ECO:0000259" key="3">
    <source>
        <dbReference type="PROSITE" id="PS50001"/>
    </source>
</evidence>
<protein>
    <submittedName>
        <fullName evidence="5">Uncharacterized protein LOC101845832</fullName>
    </submittedName>
</protein>